<evidence type="ECO:0000313" key="12">
    <source>
        <dbReference type="EMBL" id="SFF49552.1"/>
    </source>
</evidence>
<gene>
    <name evidence="12" type="ORF">SAMN02799615_03839</name>
</gene>
<keyword evidence="13" id="KW-1185">Reference proteome</keyword>
<keyword evidence="6 10" id="KW-0812">Transmembrane</keyword>
<dbReference type="GO" id="GO:0031992">
    <property type="term" value="F:energy transducer activity"/>
    <property type="evidence" value="ECO:0007669"/>
    <property type="project" value="TreeGrafter"/>
</dbReference>
<name>A0A1I2J478_9GAMM</name>
<dbReference type="GO" id="GO:0015031">
    <property type="term" value="P:protein transport"/>
    <property type="evidence" value="ECO:0007669"/>
    <property type="project" value="UniProtKB-KW"/>
</dbReference>
<dbReference type="PANTHER" id="PTHR33446">
    <property type="entry name" value="PROTEIN TONB-RELATED"/>
    <property type="match status" value="1"/>
</dbReference>
<sequence>MPSASLAVAHRPSHAHPDKVRIAALSAAIALNIAALMLVMRPMAPQVAETLQQTKQVVINWITPLPKPPEPPPIEMQAVPKAPPSVPHTLPRATPPAAVPTDQGSIAAPPAIPTPAIEPAVQAMPVADPAPIEATLAYRAAPLTFPAMAIRRKLHGTVMLRVLVDTEGKPTQVVIEKTSGSDLLDKSARDQVLANWRFQPATSQGHAVPAWARVPVSFELREL</sequence>
<dbReference type="EMBL" id="FONH01000021">
    <property type="protein sequence ID" value="SFF49552.1"/>
    <property type="molecule type" value="Genomic_DNA"/>
</dbReference>
<keyword evidence="8 10" id="KW-1133">Transmembrane helix</keyword>
<dbReference type="SUPFAM" id="SSF74653">
    <property type="entry name" value="TolA/TonB C-terminal domain"/>
    <property type="match status" value="1"/>
</dbReference>
<reference evidence="13" key="1">
    <citation type="submission" date="2016-10" db="EMBL/GenBank/DDBJ databases">
        <authorList>
            <person name="Varghese N."/>
            <person name="Submissions S."/>
        </authorList>
    </citation>
    <scope>NUCLEOTIDE SEQUENCE [LARGE SCALE GENOMIC DNA]</scope>
    <source>
        <strain evidence="13">UNC178MFTsu3.1</strain>
    </source>
</reference>
<keyword evidence="3" id="KW-0813">Transport</keyword>
<comment type="similarity">
    <text evidence="2">Belongs to the TonB family.</text>
</comment>
<evidence type="ECO:0000256" key="4">
    <source>
        <dbReference type="ARBA" id="ARBA00022475"/>
    </source>
</evidence>
<dbReference type="InterPro" id="IPR037682">
    <property type="entry name" value="TonB_C"/>
</dbReference>
<dbReference type="PROSITE" id="PS52015">
    <property type="entry name" value="TONB_CTD"/>
    <property type="match status" value="1"/>
</dbReference>
<feature type="domain" description="TonB C-terminal" evidence="11">
    <location>
        <begin position="130"/>
        <end position="223"/>
    </location>
</feature>
<comment type="subcellular location">
    <subcellularLocation>
        <location evidence="1">Cell inner membrane</location>
        <topology evidence="1">Single-pass membrane protein</topology>
        <orientation evidence="1">Periplasmic side</orientation>
    </subcellularLocation>
</comment>
<dbReference type="InterPro" id="IPR051045">
    <property type="entry name" value="TonB-dependent_transducer"/>
</dbReference>
<dbReference type="Pfam" id="PF03544">
    <property type="entry name" value="TonB_C"/>
    <property type="match status" value="1"/>
</dbReference>
<dbReference type="GO" id="GO:0098797">
    <property type="term" value="C:plasma membrane protein complex"/>
    <property type="evidence" value="ECO:0007669"/>
    <property type="project" value="TreeGrafter"/>
</dbReference>
<keyword evidence="9 10" id="KW-0472">Membrane</keyword>
<evidence type="ECO:0000256" key="7">
    <source>
        <dbReference type="ARBA" id="ARBA00022927"/>
    </source>
</evidence>
<feature type="transmembrane region" description="Helical" evidence="10">
    <location>
        <begin position="20"/>
        <end position="39"/>
    </location>
</feature>
<accession>A0A1I2J478</accession>
<dbReference type="RefSeq" id="WP_026635767.1">
    <property type="nucleotide sequence ID" value="NZ_FONH01000021.1"/>
</dbReference>
<keyword evidence="7" id="KW-0653">Protein transport</keyword>
<evidence type="ECO:0000256" key="5">
    <source>
        <dbReference type="ARBA" id="ARBA00022519"/>
    </source>
</evidence>
<keyword evidence="5" id="KW-0997">Cell inner membrane</keyword>
<dbReference type="GO" id="GO:0055085">
    <property type="term" value="P:transmembrane transport"/>
    <property type="evidence" value="ECO:0007669"/>
    <property type="project" value="InterPro"/>
</dbReference>
<dbReference type="InterPro" id="IPR006260">
    <property type="entry name" value="TonB/TolA_C"/>
</dbReference>
<evidence type="ECO:0000256" key="1">
    <source>
        <dbReference type="ARBA" id="ARBA00004383"/>
    </source>
</evidence>
<evidence type="ECO:0000313" key="13">
    <source>
        <dbReference type="Proteomes" id="UP000199477"/>
    </source>
</evidence>
<evidence type="ECO:0000259" key="11">
    <source>
        <dbReference type="PROSITE" id="PS52015"/>
    </source>
</evidence>
<evidence type="ECO:0000256" key="8">
    <source>
        <dbReference type="ARBA" id="ARBA00022989"/>
    </source>
</evidence>
<dbReference type="STRING" id="500610.SAMN02799615_03839"/>
<evidence type="ECO:0000256" key="2">
    <source>
        <dbReference type="ARBA" id="ARBA00006555"/>
    </source>
</evidence>
<dbReference type="Gene3D" id="3.30.1150.10">
    <property type="match status" value="1"/>
</dbReference>
<keyword evidence="4" id="KW-1003">Cell membrane</keyword>
<dbReference type="NCBIfam" id="TIGR01352">
    <property type="entry name" value="tonB_Cterm"/>
    <property type="match status" value="1"/>
</dbReference>
<dbReference type="AlphaFoldDB" id="A0A1I2J478"/>
<evidence type="ECO:0000256" key="3">
    <source>
        <dbReference type="ARBA" id="ARBA00022448"/>
    </source>
</evidence>
<evidence type="ECO:0000256" key="6">
    <source>
        <dbReference type="ARBA" id="ARBA00022692"/>
    </source>
</evidence>
<proteinExistence type="inferred from homology"/>
<dbReference type="Proteomes" id="UP000199477">
    <property type="component" value="Unassembled WGS sequence"/>
</dbReference>
<evidence type="ECO:0000256" key="9">
    <source>
        <dbReference type="ARBA" id="ARBA00023136"/>
    </source>
</evidence>
<dbReference type="PANTHER" id="PTHR33446:SF2">
    <property type="entry name" value="PROTEIN TONB"/>
    <property type="match status" value="1"/>
</dbReference>
<evidence type="ECO:0000256" key="10">
    <source>
        <dbReference type="SAM" id="Phobius"/>
    </source>
</evidence>
<organism evidence="12 13">
    <name type="scientific">Dyella marensis</name>
    <dbReference type="NCBI Taxonomy" id="500610"/>
    <lineage>
        <taxon>Bacteria</taxon>
        <taxon>Pseudomonadati</taxon>
        <taxon>Pseudomonadota</taxon>
        <taxon>Gammaproteobacteria</taxon>
        <taxon>Lysobacterales</taxon>
        <taxon>Rhodanobacteraceae</taxon>
        <taxon>Dyella</taxon>
    </lineage>
</organism>
<protein>
    <submittedName>
        <fullName evidence="12">Protein TonB</fullName>
    </submittedName>
</protein>